<dbReference type="Pfam" id="PF20181">
    <property type="entry name" value="DUF6544"/>
    <property type="match status" value="1"/>
</dbReference>
<gene>
    <name evidence="1" type="ORF">KB874_10090</name>
</gene>
<reference evidence="1" key="1">
    <citation type="submission" date="2021-04" db="EMBL/GenBank/DDBJ databases">
        <authorList>
            <person name="Yoon J."/>
        </authorList>
    </citation>
    <scope>NUCLEOTIDE SEQUENCE</scope>
    <source>
        <strain evidence="1">KMU-90</strain>
    </source>
</reference>
<evidence type="ECO:0000313" key="2">
    <source>
        <dbReference type="Proteomes" id="UP000681356"/>
    </source>
</evidence>
<proteinExistence type="predicted"/>
<accession>A0A8J8B8F2</accession>
<dbReference type="InterPro" id="IPR046674">
    <property type="entry name" value="DUF6544"/>
</dbReference>
<keyword evidence="2" id="KW-1185">Reference proteome</keyword>
<evidence type="ECO:0000313" key="1">
    <source>
        <dbReference type="EMBL" id="MBS0124485.1"/>
    </source>
</evidence>
<sequence length="281" mass="30465">MRMTILAILGLVLVALTGLALWRWLDHRADRAEMARLIALQPADPPRFDAAMVADLPEPVRRFFTNAIAEGTPLHTVARIEMQGSFGMGDKADPGYLPMRATQVLAAPHGFVWAMRAGSGAMRMSGSDSGLWTRFWVAGLLPVAHLGGDPDHTRSAFGRYVAEAVFWTPAAVLPGPGVTWEAVSANVARMTMRQGALEQVVDLTVAPDGQPVQVAFSRWSNANPDKVHRLQPFGGFLSAFRDIGGFRLPTHVEAGNQFGTDDYFPFFVVDVTDIAFPAPPG</sequence>
<organism evidence="1 2">
    <name type="scientific">Thetidibacter halocola</name>
    <dbReference type="NCBI Taxonomy" id="2827239"/>
    <lineage>
        <taxon>Bacteria</taxon>
        <taxon>Pseudomonadati</taxon>
        <taxon>Pseudomonadota</taxon>
        <taxon>Alphaproteobacteria</taxon>
        <taxon>Rhodobacterales</taxon>
        <taxon>Roseobacteraceae</taxon>
        <taxon>Thetidibacter</taxon>
    </lineage>
</organism>
<protein>
    <submittedName>
        <fullName evidence="1">Uncharacterized protein</fullName>
    </submittedName>
</protein>
<dbReference type="EMBL" id="JAGTUU010000004">
    <property type="protein sequence ID" value="MBS0124485.1"/>
    <property type="molecule type" value="Genomic_DNA"/>
</dbReference>
<dbReference type="AlphaFoldDB" id="A0A8J8B8F2"/>
<dbReference type="RefSeq" id="WP_212536459.1">
    <property type="nucleotide sequence ID" value="NZ_JAGTUU010000004.1"/>
</dbReference>
<comment type="caution">
    <text evidence="1">The sequence shown here is derived from an EMBL/GenBank/DDBJ whole genome shotgun (WGS) entry which is preliminary data.</text>
</comment>
<dbReference type="Proteomes" id="UP000681356">
    <property type="component" value="Unassembled WGS sequence"/>
</dbReference>
<name>A0A8J8B8F2_9RHOB</name>